<name>A0A2H0UHG9_9BACT</name>
<organism evidence="2 3">
    <name type="scientific">Candidatus Kaiserbacteria bacterium CG10_big_fil_rev_8_21_14_0_10_44_10</name>
    <dbReference type="NCBI Taxonomy" id="1974606"/>
    <lineage>
        <taxon>Bacteria</taxon>
        <taxon>Candidatus Kaiseribacteriota</taxon>
    </lineage>
</organism>
<evidence type="ECO:0000256" key="1">
    <source>
        <dbReference type="SAM" id="MobiDB-lite"/>
    </source>
</evidence>
<reference evidence="3" key="1">
    <citation type="submission" date="2017-09" db="EMBL/GenBank/DDBJ databases">
        <title>Depth-based differentiation of microbial function through sediment-hosted aquifers and enrichment of novel symbionts in the deep terrestrial subsurface.</title>
        <authorList>
            <person name="Probst A.J."/>
            <person name="Ladd B."/>
            <person name="Jarett J.K."/>
            <person name="Geller-Mcgrath D.E."/>
            <person name="Sieber C.M.K."/>
            <person name="Emerson J.B."/>
            <person name="Anantharaman K."/>
            <person name="Thomas B.C."/>
            <person name="Malmstrom R."/>
            <person name="Stieglmeier M."/>
            <person name="Klingl A."/>
            <person name="Woyke T."/>
            <person name="Ryan C.M."/>
            <person name="Banfield J.F."/>
        </authorList>
    </citation>
    <scope>NUCLEOTIDE SEQUENCE [LARGE SCALE GENOMIC DNA]</scope>
</reference>
<evidence type="ECO:0000313" key="3">
    <source>
        <dbReference type="Proteomes" id="UP000229612"/>
    </source>
</evidence>
<protein>
    <submittedName>
        <fullName evidence="2">Uncharacterized protein</fullName>
    </submittedName>
</protein>
<dbReference type="EMBL" id="PFBG01000023">
    <property type="protein sequence ID" value="PIR85853.1"/>
    <property type="molecule type" value="Genomic_DNA"/>
</dbReference>
<gene>
    <name evidence="2" type="ORF">COU14_02135</name>
</gene>
<proteinExistence type="predicted"/>
<accession>A0A2H0UHG9</accession>
<feature type="compositionally biased region" description="Basic and acidic residues" evidence="1">
    <location>
        <begin position="20"/>
        <end position="29"/>
    </location>
</feature>
<dbReference type="AlphaFoldDB" id="A0A2H0UHG9"/>
<evidence type="ECO:0000313" key="2">
    <source>
        <dbReference type="EMBL" id="PIR85853.1"/>
    </source>
</evidence>
<feature type="region of interest" description="Disordered" evidence="1">
    <location>
        <begin position="1"/>
        <end position="43"/>
    </location>
</feature>
<comment type="caution">
    <text evidence="2">The sequence shown here is derived from an EMBL/GenBank/DDBJ whole genome shotgun (WGS) entry which is preliminary data.</text>
</comment>
<dbReference type="Proteomes" id="UP000229612">
    <property type="component" value="Unassembled WGS sequence"/>
</dbReference>
<sequence length="68" mass="6956">MSKNASFAGPLANAGVPELRGSKSKDDASHGSTPEDPAVYGGRASVIPVGAEIEFTEGGGYKVVDQYN</sequence>